<feature type="domain" description="Sialidase" evidence="1">
    <location>
        <begin position="138"/>
        <end position="354"/>
    </location>
</feature>
<evidence type="ECO:0000259" key="1">
    <source>
        <dbReference type="Pfam" id="PF13088"/>
    </source>
</evidence>
<keyword evidence="2" id="KW-0326">Glycosidase</keyword>
<dbReference type="PANTHER" id="PTHR43752:SF2">
    <property type="entry name" value="BNR_ASP-BOX REPEAT FAMILY PROTEIN"/>
    <property type="match status" value="1"/>
</dbReference>
<evidence type="ECO:0000313" key="3">
    <source>
        <dbReference type="Proteomes" id="UP001378188"/>
    </source>
</evidence>
<gene>
    <name evidence="2" type="ORF">V3328_21105</name>
</gene>
<dbReference type="EMBL" id="JAZHOF010000009">
    <property type="protein sequence ID" value="MEJ8574000.1"/>
    <property type="molecule type" value="Genomic_DNA"/>
</dbReference>
<reference evidence="2 3" key="1">
    <citation type="submission" date="2024-02" db="EMBL/GenBank/DDBJ databases">
        <title>Genome analysis and characterization of Microbaculum marinisediminis sp. nov., isolated from marine sediment.</title>
        <authorList>
            <person name="Du Z.-J."/>
            <person name="Ye Y.-Q."/>
            <person name="Zhang Z.-R."/>
            <person name="Yuan S.-M."/>
            <person name="Zhang X.-Y."/>
        </authorList>
    </citation>
    <scope>NUCLEOTIDE SEQUENCE [LARGE SCALE GENOMIC DNA]</scope>
    <source>
        <strain evidence="2 3">SDUM1044001</strain>
    </source>
</reference>
<dbReference type="Proteomes" id="UP001378188">
    <property type="component" value="Unassembled WGS sequence"/>
</dbReference>
<protein>
    <submittedName>
        <fullName evidence="2">Sialidase family protein</fullName>
        <ecNumber evidence="2">3.2.1.-</ecNumber>
    </submittedName>
</protein>
<keyword evidence="3" id="KW-1185">Reference proteome</keyword>
<proteinExistence type="predicted"/>
<dbReference type="Gene3D" id="2.120.10.10">
    <property type="match status" value="1"/>
</dbReference>
<dbReference type="PANTHER" id="PTHR43752">
    <property type="entry name" value="BNR/ASP-BOX REPEAT FAMILY PROTEIN"/>
    <property type="match status" value="1"/>
</dbReference>
<dbReference type="GO" id="GO:0016798">
    <property type="term" value="F:hydrolase activity, acting on glycosyl bonds"/>
    <property type="evidence" value="ECO:0007669"/>
    <property type="project" value="UniProtKB-KW"/>
</dbReference>
<comment type="caution">
    <text evidence="2">The sequence shown here is derived from an EMBL/GenBank/DDBJ whole genome shotgun (WGS) entry which is preliminary data.</text>
</comment>
<accession>A0AAW9RQ29</accession>
<organism evidence="2 3">
    <name type="scientific">Microbaculum marinum</name>
    <dbReference type="NCBI Taxonomy" id="1764581"/>
    <lineage>
        <taxon>Bacteria</taxon>
        <taxon>Pseudomonadati</taxon>
        <taxon>Pseudomonadota</taxon>
        <taxon>Alphaproteobacteria</taxon>
        <taxon>Hyphomicrobiales</taxon>
        <taxon>Tepidamorphaceae</taxon>
        <taxon>Microbaculum</taxon>
    </lineage>
</organism>
<sequence>MPFRLPAPRPARDADHKIVIRREDAFCGWPFYCGLWRVANGDLVAGFKMVAASYRDEAEIAHDRLTYRRGDLVLIRSGDNGASWNDDDLVHVHRLDINATEILSQGPRDYRTEGPLDFSSPDTLIMSGAVPAFLKPDSQAWLRASTDGGRTWRRHILLPMGGFPALSGSGSSMVRSDGMNLIGLAMTTDDGWVNRPLVYGSRDGTEWHFVSFITPRPDDSQSLSRREGNFIFGAIGQFYPRLIAMQDGRILASVRFQRDARNVIWTDIYRSEDGGLTWHYLSRVSEWGAPGDLVQLRDGRVVCVYGYRVNPPGIRARVSEDFGATWGGEIILRDDGGSWDLGYPRIIEHEPGRVLAIYYMNRADDPIQMNGGVRHIAQTTFMPD</sequence>
<keyword evidence="2" id="KW-0378">Hydrolase</keyword>
<name>A0AAW9RQ29_9HYPH</name>
<dbReference type="AlphaFoldDB" id="A0AAW9RQ29"/>
<dbReference type="InterPro" id="IPR036278">
    <property type="entry name" value="Sialidase_sf"/>
</dbReference>
<dbReference type="RefSeq" id="WP_340331693.1">
    <property type="nucleotide sequence ID" value="NZ_JAZHOF010000009.1"/>
</dbReference>
<dbReference type="Pfam" id="PF13088">
    <property type="entry name" value="BNR_2"/>
    <property type="match status" value="1"/>
</dbReference>
<dbReference type="EC" id="3.2.1.-" evidence="2"/>
<dbReference type="InterPro" id="IPR011040">
    <property type="entry name" value="Sialidase"/>
</dbReference>
<dbReference type="SUPFAM" id="SSF50939">
    <property type="entry name" value="Sialidases"/>
    <property type="match status" value="1"/>
</dbReference>
<evidence type="ECO:0000313" key="2">
    <source>
        <dbReference type="EMBL" id="MEJ8574000.1"/>
    </source>
</evidence>
<dbReference type="CDD" id="cd15482">
    <property type="entry name" value="Sialidase_non-viral"/>
    <property type="match status" value="1"/>
</dbReference>